<dbReference type="Gene3D" id="1.25.40.10">
    <property type="entry name" value="Tetratricopeptide repeat domain"/>
    <property type="match status" value="2"/>
</dbReference>
<proteinExistence type="inferred from homology"/>
<dbReference type="Gene3D" id="1.20.58.1370">
    <property type="match status" value="2"/>
</dbReference>
<dbReference type="GO" id="GO:0044666">
    <property type="term" value="C:MLL3/4 complex"/>
    <property type="evidence" value="ECO:0007669"/>
    <property type="project" value="TreeGrafter"/>
</dbReference>
<dbReference type="GeneTree" id="ENSGT00940000155202"/>
<feature type="compositionally biased region" description="Pro residues" evidence="16">
    <location>
        <begin position="852"/>
        <end position="865"/>
    </location>
</feature>
<dbReference type="FunFam" id="1.25.40.10:FF:000011">
    <property type="entry name" value="lysine-specific demethylase 6A isoform X3"/>
    <property type="match status" value="1"/>
</dbReference>
<dbReference type="SMART" id="SM00558">
    <property type="entry name" value="JmjC"/>
    <property type="match status" value="1"/>
</dbReference>
<protein>
    <recommendedName>
        <fullName evidence="13">[histone H3]-trimethyl-L-lysine(27) demethylase</fullName>
        <ecNumber evidence="13">1.14.11.68</ecNumber>
    </recommendedName>
</protein>
<keyword evidence="15" id="KW-0802">TPR repeat</keyword>
<feature type="region of interest" description="Disordered" evidence="16">
    <location>
        <begin position="746"/>
        <end position="795"/>
    </location>
</feature>
<feature type="region of interest" description="Disordered" evidence="16">
    <location>
        <begin position="529"/>
        <end position="679"/>
    </location>
</feature>
<feature type="compositionally biased region" description="Polar residues" evidence="16">
    <location>
        <begin position="571"/>
        <end position="585"/>
    </location>
</feature>
<keyword evidence="10" id="KW-0408">Iron</keyword>
<evidence type="ECO:0000256" key="16">
    <source>
        <dbReference type="SAM" id="MobiDB-lite"/>
    </source>
</evidence>
<dbReference type="Gene3D" id="2.60.120.650">
    <property type="entry name" value="Cupin"/>
    <property type="match status" value="1"/>
</dbReference>
<evidence type="ECO:0000259" key="17">
    <source>
        <dbReference type="PROSITE" id="PS51184"/>
    </source>
</evidence>
<dbReference type="PROSITE" id="PS50005">
    <property type="entry name" value="TPR"/>
    <property type="match status" value="3"/>
</dbReference>
<comment type="similarity">
    <text evidence="12">Belongs to the UTX family.</text>
</comment>
<feature type="repeat" description="TPR" evidence="15">
    <location>
        <begin position="92"/>
        <end position="125"/>
    </location>
</feature>
<feature type="compositionally biased region" description="Polar residues" evidence="16">
    <location>
        <begin position="748"/>
        <end position="767"/>
    </location>
</feature>
<keyword evidence="9" id="KW-0560">Oxidoreductase</keyword>
<dbReference type="SMART" id="SM00028">
    <property type="entry name" value="TPR"/>
    <property type="match status" value="6"/>
</dbReference>
<evidence type="ECO:0000256" key="10">
    <source>
        <dbReference type="ARBA" id="ARBA00023004"/>
    </source>
</evidence>
<dbReference type="FunFam" id="2.60.120.650:FF:000002">
    <property type="entry name" value="lysine-specific demethylase 6A isoform X2"/>
    <property type="match status" value="1"/>
</dbReference>
<dbReference type="Ensembl" id="ENSCCRT00000075016.2">
    <property type="protein sequence ID" value="ENSCCRP00000069246.2"/>
    <property type="gene ID" value="ENSCCRG00000028899.2"/>
</dbReference>
<comment type="subcellular location">
    <subcellularLocation>
        <location evidence="3">Nucleus</location>
    </subcellularLocation>
</comment>
<evidence type="ECO:0000313" key="18">
    <source>
        <dbReference type="Ensembl" id="ENSCCRP00000069246.2"/>
    </source>
</evidence>
<dbReference type="InterPro" id="IPR048562">
    <property type="entry name" value="KDM6A_B-like_C-hel"/>
</dbReference>
<dbReference type="GO" id="GO:0046872">
    <property type="term" value="F:metal ion binding"/>
    <property type="evidence" value="ECO:0007669"/>
    <property type="project" value="UniProtKB-KW"/>
</dbReference>
<dbReference type="Pfam" id="PF21322">
    <property type="entry name" value="KDM6_C-hel"/>
    <property type="match status" value="1"/>
</dbReference>
<dbReference type="Proteomes" id="UP001108240">
    <property type="component" value="Unplaced"/>
</dbReference>
<keyword evidence="5" id="KW-0479">Metal-binding</keyword>
<feature type="compositionally biased region" description="Basic and acidic residues" evidence="16">
    <location>
        <begin position="980"/>
        <end position="996"/>
    </location>
</feature>
<reference evidence="18" key="1">
    <citation type="submission" date="2025-08" db="UniProtKB">
        <authorList>
            <consortium name="Ensembl"/>
        </authorList>
    </citation>
    <scope>IDENTIFICATION</scope>
</reference>
<comment type="catalytic activity">
    <reaction evidence="14">
        <text>N(6),N(6),N(6)-trimethyl-L-lysyl(27)-[histone H3] + 2 2-oxoglutarate + 2 O2 = N(6)-methyl-L-lysyl(27)-[histone H3] + 2 formaldehyde + 2 succinate + 2 CO2</text>
        <dbReference type="Rhea" id="RHEA:60224"/>
        <dbReference type="Rhea" id="RHEA-COMP:15535"/>
        <dbReference type="Rhea" id="RHEA-COMP:15544"/>
        <dbReference type="ChEBI" id="CHEBI:15379"/>
        <dbReference type="ChEBI" id="CHEBI:16526"/>
        <dbReference type="ChEBI" id="CHEBI:16810"/>
        <dbReference type="ChEBI" id="CHEBI:16842"/>
        <dbReference type="ChEBI" id="CHEBI:30031"/>
        <dbReference type="ChEBI" id="CHEBI:61929"/>
        <dbReference type="ChEBI" id="CHEBI:61961"/>
        <dbReference type="EC" id="1.14.11.68"/>
    </reaction>
</comment>
<name>A0A8C1DYV1_CYPCA</name>
<dbReference type="PANTHER" id="PTHR14017:SF9">
    <property type="entry name" value="LYSINE-SPECIFIC DEMETHYLASE 6A"/>
    <property type="match status" value="1"/>
</dbReference>
<keyword evidence="11" id="KW-0539">Nucleus</keyword>
<keyword evidence="7" id="KW-0156">Chromatin regulator</keyword>
<dbReference type="PANTHER" id="PTHR14017">
    <property type="entry name" value="LYSINE-SPECIFIC DEMETHYLASE"/>
    <property type="match status" value="1"/>
</dbReference>
<feature type="compositionally biased region" description="Polar residues" evidence="16">
    <location>
        <begin position="660"/>
        <end position="675"/>
    </location>
</feature>
<feature type="region of interest" description="Disordered" evidence="16">
    <location>
        <begin position="475"/>
        <end position="515"/>
    </location>
</feature>
<dbReference type="InterPro" id="IPR048560">
    <property type="entry name" value="KDM6A_B-like_GATAL"/>
</dbReference>
<dbReference type="GO" id="GO:0010468">
    <property type="term" value="P:regulation of gene expression"/>
    <property type="evidence" value="ECO:0007669"/>
    <property type="project" value="TreeGrafter"/>
</dbReference>
<keyword evidence="4" id="KW-0597">Phosphoprotein</keyword>
<dbReference type="FunFam" id="2.10.110.20:FF:000001">
    <property type="entry name" value="lysine-specific demethylase 6A isoform X2"/>
    <property type="match status" value="1"/>
</dbReference>
<evidence type="ECO:0000256" key="5">
    <source>
        <dbReference type="ARBA" id="ARBA00022723"/>
    </source>
</evidence>
<dbReference type="EC" id="1.14.11.68" evidence="13"/>
<dbReference type="PROSITE" id="PS51184">
    <property type="entry name" value="JMJC"/>
    <property type="match status" value="1"/>
</dbReference>
<dbReference type="GO" id="GO:0007507">
    <property type="term" value="P:heart development"/>
    <property type="evidence" value="ECO:0007669"/>
    <property type="project" value="TreeGrafter"/>
</dbReference>
<dbReference type="SUPFAM" id="SSF48452">
    <property type="entry name" value="TPR-like"/>
    <property type="match status" value="2"/>
</dbReference>
<accession>A0A8C1DYV1</accession>
<dbReference type="GO" id="GO:0000978">
    <property type="term" value="F:RNA polymerase II cis-regulatory region sequence-specific DNA binding"/>
    <property type="evidence" value="ECO:0007669"/>
    <property type="project" value="TreeGrafter"/>
</dbReference>
<keyword evidence="8" id="KW-0223">Dioxygenase</keyword>
<feature type="compositionally biased region" description="Polar residues" evidence="16">
    <location>
        <begin position="775"/>
        <end position="787"/>
    </location>
</feature>
<sequence length="1332" mass="146374">MKSCGVSVAAVARAAAADGDEERKMAAGTASETEEDFPKLTPQEKDRLASVDSTLFGFQRLHEDGARTKALLLKAVRCYDVYILKAEGKVEPEVFCQLGHFNLLLEEYPKALSAYQRYYSLQSDYWKNAAFLYGLGLVYFHYNAFHWAIKAFQEVLYIDPSFSRAKEIHLRLGLMFKVNTDYESSLKHFQLALIDSTPSLTLLSVKTSLPFSVCLQKKYRIAKEAYESLLQTENLPAQVKATTLQQLGWMHHTVEQLGDKANKSSYAIQCLQKSLEADPNSGQSWYFLGRCYSSIGKVQDAFISYRQSIDKSEASADTWCSIGVLYQQQNQPMDALQAYICAVQLDHSHAAAWMDLGTLYESCNQPQDAIKCYINATCSKSCSNIPTLTARIKCLQNSPDSWANVPGHHQVPNWSLTPQKLQLLEQLRTNRANLKPVQLQMLEQLEKQLSLMQQNQQVWSIVSNGPIADPSLPMNSNSTSSSHHPHIALSRTPSAHSRCAAQPIANGPVPASPASCTAGTLGNTDAVSVGNNHLPGTGSNGNVPYLRQNALPHNCTTPTSSSMDDEPWKSQHINSTQGLQKSPGSCSAGPNGEQPFSSAGTSQPTPAAGTGVPNQDGRSATASDTLAPEASHNHLPSPSSPHSATSGRQQGMVHTKESKPSGNGHSAGTPNSTATAEGLPNHVHQGQADAAGAKPCSPGVLSSDNPQLSALLIGKANDSNNSNCGGLMAAGTKVNNVHPSLHSGLKAQENSVASSPCSAMSTATPSPKSADHHSTQNSVNSLNSPTLNGKGLEDSQSPLKVASPLVCHKPTPPSFAPWSSVSIYPSSSDVLKACRNLGKNGVSSNSILLDKSPPPRLPPAPFPPLPKDKLNPPTPSIYLENKRDAFFPPLHQFCANAANPVTVIRGLAGALKLDLGLFSTKTLVEANPEHLVEVRTQLSQPTDENWDVTGSRKMWSFESSRSHTTIARYAQYQASSFQESLREENEKKGQKDHSDTESAPSENVVRRRRGPFKHIKFGTNIDLSDEKKWKLQLAELSKLPAFVRVVSAGNLLSHVGHTILGMNTVQLYMKVPGSRTPGHQENNNFCSVNINIGPGDCEWFAVPEPYWGVMNDFCEKNNINYLMGSWWPNLEDLYEANVPVYRFIQRPGDLVWLNTGTVHWVQAIGWCNNIAWNVGPLTVHQYKSAVERYEWNKLQSVKSIVPMIHLSWNMARNIKVSDLKLFEMIKYCLFRTLKQCQTLREVLIAAGKELVWHGRTKDEPAHYCSICEVEVFDLLFVTSESNSRKTYVVHCQGCARRCSPNLENFVVLEQYRIEDLMQVYDQFTLVSLKALI</sequence>
<evidence type="ECO:0000256" key="4">
    <source>
        <dbReference type="ARBA" id="ARBA00022553"/>
    </source>
</evidence>
<evidence type="ECO:0000256" key="12">
    <source>
        <dbReference type="ARBA" id="ARBA00034483"/>
    </source>
</evidence>
<feature type="compositionally biased region" description="Polar residues" evidence="16">
    <location>
        <begin position="594"/>
        <end position="605"/>
    </location>
</feature>
<dbReference type="InterPro" id="IPR019734">
    <property type="entry name" value="TPR_rpt"/>
</dbReference>
<evidence type="ECO:0000256" key="14">
    <source>
        <dbReference type="ARBA" id="ARBA00048695"/>
    </source>
</evidence>
<dbReference type="InterPro" id="IPR051630">
    <property type="entry name" value="Corepressor-Demethylase"/>
</dbReference>
<comment type="cofactor">
    <cofactor evidence="2">
        <name>L-ascorbate</name>
        <dbReference type="ChEBI" id="CHEBI:38290"/>
    </cofactor>
</comment>
<evidence type="ECO:0000256" key="15">
    <source>
        <dbReference type="PROSITE-ProRule" id="PRU00339"/>
    </source>
</evidence>
<keyword evidence="6" id="KW-0862">Zinc</keyword>
<evidence type="ECO:0000256" key="2">
    <source>
        <dbReference type="ARBA" id="ARBA00001961"/>
    </source>
</evidence>
<evidence type="ECO:0000256" key="7">
    <source>
        <dbReference type="ARBA" id="ARBA00022853"/>
    </source>
</evidence>
<evidence type="ECO:0000256" key="8">
    <source>
        <dbReference type="ARBA" id="ARBA00022964"/>
    </source>
</evidence>
<reference evidence="18" key="2">
    <citation type="submission" date="2025-09" db="UniProtKB">
        <authorList>
            <consortium name="Ensembl"/>
        </authorList>
    </citation>
    <scope>IDENTIFICATION</scope>
</reference>
<feature type="region of interest" description="Disordered" evidence="16">
    <location>
        <begin position="979"/>
        <end position="1005"/>
    </location>
</feature>
<feature type="region of interest" description="Disordered" evidence="16">
    <location>
        <begin position="14"/>
        <end position="39"/>
    </location>
</feature>
<dbReference type="InterPro" id="IPR011990">
    <property type="entry name" value="TPR-like_helical_dom_sf"/>
</dbReference>
<organism evidence="18 19">
    <name type="scientific">Cyprinus carpio carpio</name>
    <dbReference type="NCBI Taxonomy" id="630221"/>
    <lineage>
        <taxon>Eukaryota</taxon>
        <taxon>Metazoa</taxon>
        <taxon>Chordata</taxon>
        <taxon>Craniata</taxon>
        <taxon>Vertebrata</taxon>
        <taxon>Euteleostomi</taxon>
        <taxon>Actinopterygii</taxon>
        <taxon>Neopterygii</taxon>
        <taxon>Teleostei</taxon>
        <taxon>Ostariophysi</taxon>
        <taxon>Cypriniformes</taxon>
        <taxon>Cyprinidae</taxon>
        <taxon>Cyprininae</taxon>
        <taxon>Cyprinus</taxon>
    </lineage>
</organism>
<dbReference type="FunFam" id="1.25.40.10:FF:000022">
    <property type="entry name" value="lysine-specific demethylase 6A isoform X1"/>
    <property type="match status" value="1"/>
</dbReference>
<feature type="region of interest" description="Disordered" evidence="16">
    <location>
        <begin position="845"/>
        <end position="871"/>
    </location>
</feature>
<dbReference type="InterPro" id="IPR003347">
    <property type="entry name" value="JmjC_dom"/>
</dbReference>
<feature type="repeat" description="TPR" evidence="15">
    <location>
        <begin position="129"/>
        <end position="162"/>
    </location>
</feature>
<dbReference type="GO" id="GO:0031490">
    <property type="term" value="F:chromatin DNA binding"/>
    <property type="evidence" value="ECO:0007669"/>
    <property type="project" value="TreeGrafter"/>
</dbReference>
<dbReference type="FunFam" id="1.20.58.1370:FF:000001">
    <property type="entry name" value="lysine-specific demethylase 6A isoform X2"/>
    <property type="match status" value="1"/>
</dbReference>
<dbReference type="InterPro" id="IPR046941">
    <property type="entry name" value="KDM6_GATAL_sf"/>
</dbReference>
<comment type="cofactor">
    <cofactor evidence="1">
        <name>Fe(2+)</name>
        <dbReference type="ChEBI" id="CHEBI:29033"/>
    </cofactor>
</comment>
<evidence type="ECO:0000313" key="19">
    <source>
        <dbReference type="Proteomes" id="UP001108240"/>
    </source>
</evidence>
<evidence type="ECO:0000256" key="1">
    <source>
        <dbReference type="ARBA" id="ARBA00001954"/>
    </source>
</evidence>
<evidence type="ECO:0000256" key="9">
    <source>
        <dbReference type="ARBA" id="ARBA00023002"/>
    </source>
</evidence>
<dbReference type="Pfam" id="PF02373">
    <property type="entry name" value="JmjC"/>
    <property type="match status" value="1"/>
</dbReference>
<evidence type="ECO:0000256" key="3">
    <source>
        <dbReference type="ARBA" id="ARBA00004123"/>
    </source>
</evidence>
<dbReference type="SUPFAM" id="SSF51197">
    <property type="entry name" value="Clavaminate synthase-like"/>
    <property type="match status" value="1"/>
</dbReference>
<evidence type="ECO:0000256" key="13">
    <source>
        <dbReference type="ARBA" id="ARBA00034525"/>
    </source>
</evidence>
<feature type="domain" description="JmjC" evidence="17">
    <location>
        <begin position="1028"/>
        <end position="1191"/>
    </location>
</feature>
<evidence type="ECO:0000256" key="11">
    <source>
        <dbReference type="ARBA" id="ARBA00023242"/>
    </source>
</evidence>
<feature type="compositionally biased region" description="Polar residues" evidence="16">
    <location>
        <begin position="612"/>
        <end position="624"/>
    </location>
</feature>
<dbReference type="Gene3D" id="2.10.110.20">
    <property type="match status" value="1"/>
</dbReference>
<keyword evidence="19" id="KW-1185">Reference proteome</keyword>
<dbReference type="Pfam" id="PF21326">
    <property type="entry name" value="KDM6_GATAL"/>
    <property type="match status" value="1"/>
</dbReference>
<feature type="repeat" description="TPR" evidence="15">
    <location>
        <begin position="316"/>
        <end position="349"/>
    </location>
</feature>
<dbReference type="GO" id="GO:0071558">
    <property type="term" value="F:histone H3K27me2/H3K27me3 demethylase activity"/>
    <property type="evidence" value="ECO:0007669"/>
    <property type="project" value="UniProtKB-EC"/>
</dbReference>
<feature type="compositionally biased region" description="Low complexity" evidence="16">
    <location>
        <begin position="633"/>
        <end position="643"/>
    </location>
</feature>
<evidence type="ECO:0000256" key="6">
    <source>
        <dbReference type="ARBA" id="ARBA00022833"/>
    </source>
</evidence>